<dbReference type="NCBIfam" id="TIGR00826">
    <property type="entry name" value="EIIB_glc"/>
    <property type="match status" value="1"/>
</dbReference>
<reference evidence="16" key="1">
    <citation type="submission" date="2022-05" db="EMBL/GenBank/DDBJ databases">
        <title>Novel bacterial taxa in a minimal lignocellulolytic consortium and its capacity to transform plastics disclosed by genome-resolved metagenomics.</title>
        <authorList>
            <person name="Rodriguez C.A.D."/>
            <person name="Diaz-Garcia L."/>
            <person name="Herrera K."/>
            <person name="Tarazona N.A."/>
            <person name="Sproer C."/>
            <person name="Overmann J."/>
            <person name="Jimenez D.J."/>
        </authorList>
    </citation>
    <scope>NUCLEOTIDE SEQUENCE</scope>
    <source>
        <strain evidence="16">MAG5</strain>
    </source>
</reference>
<evidence type="ECO:0000256" key="8">
    <source>
        <dbReference type="ARBA" id="ARBA00022777"/>
    </source>
</evidence>
<keyword evidence="6" id="KW-0598">Phosphotransferase system</keyword>
<evidence type="ECO:0000259" key="13">
    <source>
        <dbReference type="PROSITE" id="PS51093"/>
    </source>
</evidence>
<organism evidence="16 17">
    <name type="scientific">Candidatus Pristimantibacillus lignocellulolyticus</name>
    <dbReference type="NCBI Taxonomy" id="2994561"/>
    <lineage>
        <taxon>Bacteria</taxon>
        <taxon>Bacillati</taxon>
        <taxon>Bacillota</taxon>
        <taxon>Bacilli</taxon>
        <taxon>Bacillales</taxon>
        <taxon>Paenibacillaceae</taxon>
        <taxon>Candidatus Pristimantibacillus</taxon>
    </lineage>
</organism>
<feature type="transmembrane region" description="Helical" evidence="12">
    <location>
        <begin position="229"/>
        <end position="253"/>
    </location>
</feature>
<keyword evidence="3" id="KW-1003">Cell membrane</keyword>
<evidence type="ECO:0000256" key="11">
    <source>
        <dbReference type="PROSITE-ProRule" id="PRU00421"/>
    </source>
</evidence>
<dbReference type="InterPro" id="IPR013013">
    <property type="entry name" value="PTS_EIIC_1"/>
</dbReference>
<feature type="transmembrane region" description="Helical" evidence="12">
    <location>
        <begin position="75"/>
        <end position="95"/>
    </location>
</feature>
<comment type="subcellular location">
    <subcellularLocation>
        <location evidence="1">Cell membrane</location>
        <topology evidence="1">Multi-pass membrane protein</topology>
    </subcellularLocation>
</comment>
<feature type="domain" description="PTS EIIA type-1" evidence="13">
    <location>
        <begin position="486"/>
        <end position="591"/>
    </location>
</feature>
<dbReference type="Pfam" id="PF00358">
    <property type="entry name" value="PTS_EIIA_1"/>
    <property type="match status" value="1"/>
</dbReference>
<keyword evidence="2" id="KW-0813">Transport</keyword>
<proteinExistence type="predicted"/>
<dbReference type="PANTHER" id="PTHR30009">
    <property type="entry name" value="CYTOCHROME C-TYPE SYNTHESIS PROTEIN AND PTS TRANSMEMBRANE COMPONENT"/>
    <property type="match status" value="1"/>
</dbReference>
<protein>
    <submittedName>
        <fullName evidence="16">Glucose PTS transporter subunit IIA</fullName>
    </submittedName>
</protein>
<dbReference type="KEGG" id="plig:NAG76_15530"/>
<evidence type="ECO:0000313" key="17">
    <source>
        <dbReference type="Proteomes" id="UP001056756"/>
    </source>
</evidence>
<dbReference type="InterPro" id="IPR001996">
    <property type="entry name" value="PTS_IIB_1"/>
</dbReference>
<dbReference type="GO" id="GO:0008982">
    <property type="term" value="F:protein-N(PI)-phosphohistidine-sugar phosphotransferase activity"/>
    <property type="evidence" value="ECO:0007669"/>
    <property type="project" value="InterPro"/>
</dbReference>
<feature type="transmembrane region" description="Helical" evidence="12">
    <location>
        <begin position="12"/>
        <end position="31"/>
    </location>
</feature>
<dbReference type="GO" id="GO:0090563">
    <property type="term" value="F:protein-phosphocysteine-sugar phosphotransferase activity"/>
    <property type="evidence" value="ECO:0007669"/>
    <property type="project" value="TreeGrafter"/>
</dbReference>
<keyword evidence="5" id="KW-0808">Transferase</keyword>
<evidence type="ECO:0000256" key="7">
    <source>
        <dbReference type="ARBA" id="ARBA00022692"/>
    </source>
</evidence>
<feature type="transmembrane region" description="Helical" evidence="12">
    <location>
        <begin position="162"/>
        <end position="182"/>
    </location>
</feature>
<feature type="domain" description="PTS EIIB type-1" evidence="14">
    <location>
        <begin position="385"/>
        <end position="467"/>
    </location>
</feature>
<evidence type="ECO:0000256" key="5">
    <source>
        <dbReference type="ARBA" id="ARBA00022679"/>
    </source>
</evidence>
<dbReference type="InterPro" id="IPR001127">
    <property type="entry name" value="PTS_EIIA_1_perm"/>
</dbReference>
<evidence type="ECO:0000256" key="1">
    <source>
        <dbReference type="ARBA" id="ARBA00004651"/>
    </source>
</evidence>
<dbReference type="NCBIfam" id="TIGR00830">
    <property type="entry name" value="PTBA"/>
    <property type="match status" value="1"/>
</dbReference>
<gene>
    <name evidence="16" type="ORF">NAG76_15530</name>
</gene>
<evidence type="ECO:0000259" key="14">
    <source>
        <dbReference type="PROSITE" id="PS51098"/>
    </source>
</evidence>
<dbReference type="InterPro" id="IPR050429">
    <property type="entry name" value="PTS_Glucose_EIICBA"/>
</dbReference>
<dbReference type="PROSITE" id="PS51098">
    <property type="entry name" value="PTS_EIIB_TYPE_1"/>
    <property type="match status" value="1"/>
</dbReference>
<keyword evidence="7 12" id="KW-0812">Transmembrane</keyword>
<feature type="active site" description="Phosphocysteine intermediate; for EIIB activity" evidence="11">
    <location>
        <position position="407"/>
    </location>
</feature>
<dbReference type="InterPro" id="IPR018113">
    <property type="entry name" value="PTrfase_EIIB_Cys"/>
</dbReference>
<feature type="transmembrane region" description="Helical" evidence="12">
    <location>
        <begin position="137"/>
        <end position="156"/>
    </location>
</feature>
<dbReference type="InterPro" id="IPR011055">
    <property type="entry name" value="Dup_hybrid_motif"/>
</dbReference>
<evidence type="ECO:0000313" key="16">
    <source>
        <dbReference type="EMBL" id="URN93234.1"/>
    </source>
</evidence>
<dbReference type="EMBL" id="CP097899">
    <property type="protein sequence ID" value="URN93234.1"/>
    <property type="molecule type" value="Genomic_DNA"/>
</dbReference>
<feature type="transmembrane region" description="Helical" evidence="12">
    <location>
        <begin position="316"/>
        <end position="335"/>
    </location>
</feature>
<evidence type="ECO:0000256" key="3">
    <source>
        <dbReference type="ARBA" id="ARBA00022475"/>
    </source>
</evidence>
<feature type="transmembrane region" description="Helical" evidence="12">
    <location>
        <begin position="101"/>
        <end position="117"/>
    </location>
</feature>
<evidence type="ECO:0000256" key="2">
    <source>
        <dbReference type="ARBA" id="ARBA00022448"/>
    </source>
</evidence>
<dbReference type="GO" id="GO:0016301">
    <property type="term" value="F:kinase activity"/>
    <property type="evidence" value="ECO:0007669"/>
    <property type="project" value="UniProtKB-KW"/>
</dbReference>
<dbReference type="SUPFAM" id="SSF55604">
    <property type="entry name" value="Glucose permease domain IIB"/>
    <property type="match status" value="1"/>
</dbReference>
<name>A0A9J6ZAX6_9BACL</name>
<dbReference type="InterPro" id="IPR036878">
    <property type="entry name" value="Glu_permease_IIB"/>
</dbReference>
<feature type="transmembrane region" description="Helical" evidence="12">
    <location>
        <begin position="46"/>
        <end position="68"/>
    </location>
</feature>
<feature type="transmembrane region" description="Helical" evidence="12">
    <location>
        <begin position="189"/>
        <end position="209"/>
    </location>
</feature>
<dbReference type="PROSITE" id="PS51103">
    <property type="entry name" value="PTS_EIIC_TYPE_1"/>
    <property type="match status" value="1"/>
</dbReference>
<feature type="transmembrane region" description="Helical" evidence="12">
    <location>
        <begin position="265"/>
        <end position="281"/>
    </location>
</feature>
<dbReference type="Proteomes" id="UP001056756">
    <property type="component" value="Chromosome"/>
</dbReference>
<dbReference type="FunFam" id="2.70.70.10:FF:000001">
    <property type="entry name" value="PTS system glucose-specific IIA component"/>
    <property type="match status" value="1"/>
</dbReference>
<keyword evidence="10 12" id="KW-0472">Membrane</keyword>
<feature type="domain" description="PTS EIIC type-1" evidence="15">
    <location>
        <begin position="1"/>
        <end position="373"/>
    </location>
</feature>
<sequence length="628" mass="69387">MAFVGNLQQLGRSVMLPMIILPAAAIFQSLAQLPWEYVGLPGMNEILLLASQSIFHFLPYIFALGIALGLTSNGLSAGMAALVGMFIYTGITSKYAPGTEPTVLIGTFIGIVAGVSYQRFKDLRLPEYIQFFGGPRFVPFFVSCFTLLFSIAMVNLSQQLEWLLVELGEVISLAGGFGVFLYGFIHRILVIFGLHHLVSHIFWFQVGGYETDAGYMVYGDLPRFFAGDPTAGVFMAGLYPTMMFALPAIALAIIHEAREDLKPKIRRTFTLAALASFLTGVTEPIEFAFLFVAPYLYVVHALLSGLIMWITYELGILHGFSFSAGAIDYVINMHLSTKGWLIIPIGIVTGIIYYFLFRWAITRFQIPTPGREEGSQLDEWVGDIPYRAPLILQAIGGKQNIIQMESCITRLRLKVTNEKDMDINALRNLGAAGVIRLGGGHVQVVFGTYSELIREEMIKTIHRDQQQISFHSPMQGKMIPLSEVPDPIFSALLVGNGVAFIPDRGELVSPVKGKVIHIYPTMHAIGILTDDGLEVLMHIGIDTSKLVGKDYFTAVVKEGEEVLPGQLLIRFNIQKVKKDSKSLASPMVITNSDRVKSWRYAPFKGVKKGQSSVMSVVLHESKDEGDIQ</sequence>
<dbReference type="SUPFAM" id="SSF51261">
    <property type="entry name" value="Duplicated hybrid motif"/>
    <property type="match status" value="1"/>
</dbReference>
<evidence type="ECO:0000256" key="6">
    <source>
        <dbReference type="ARBA" id="ARBA00022683"/>
    </source>
</evidence>
<dbReference type="Pfam" id="PF02378">
    <property type="entry name" value="PTS_EIIC"/>
    <property type="match status" value="1"/>
</dbReference>
<evidence type="ECO:0000259" key="15">
    <source>
        <dbReference type="PROSITE" id="PS51103"/>
    </source>
</evidence>
<keyword evidence="9 12" id="KW-1133">Transmembrane helix</keyword>
<dbReference type="AlphaFoldDB" id="A0A9J6ZAX6"/>
<evidence type="ECO:0000256" key="12">
    <source>
        <dbReference type="SAM" id="Phobius"/>
    </source>
</evidence>
<dbReference type="Gene3D" id="3.30.1360.60">
    <property type="entry name" value="Glucose permease domain IIB"/>
    <property type="match status" value="1"/>
</dbReference>
<dbReference type="PROSITE" id="PS01035">
    <property type="entry name" value="PTS_EIIB_TYPE_1_CYS"/>
    <property type="match status" value="1"/>
</dbReference>
<evidence type="ECO:0000256" key="4">
    <source>
        <dbReference type="ARBA" id="ARBA00022597"/>
    </source>
</evidence>
<evidence type="ECO:0000256" key="9">
    <source>
        <dbReference type="ARBA" id="ARBA00022989"/>
    </source>
</evidence>
<dbReference type="InterPro" id="IPR003352">
    <property type="entry name" value="PTS_EIIC"/>
</dbReference>
<evidence type="ECO:0000256" key="10">
    <source>
        <dbReference type="ARBA" id="ARBA00023136"/>
    </source>
</evidence>
<feature type="transmembrane region" description="Helical" evidence="12">
    <location>
        <begin position="341"/>
        <end position="361"/>
    </location>
</feature>
<dbReference type="Pfam" id="PF00367">
    <property type="entry name" value="PTS_EIIB"/>
    <property type="match status" value="1"/>
</dbReference>
<dbReference type="PROSITE" id="PS51093">
    <property type="entry name" value="PTS_EIIA_TYPE_1"/>
    <property type="match status" value="1"/>
</dbReference>
<dbReference type="CDD" id="cd00212">
    <property type="entry name" value="PTS_IIB_glc"/>
    <property type="match status" value="1"/>
</dbReference>
<keyword evidence="8" id="KW-0418">Kinase</keyword>
<dbReference type="GO" id="GO:0005886">
    <property type="term" value="C:plasma membrane"/>
    <property type="evidence" value="ECO:0007669"/>
    <property type="project" value="UniProtKB-SubCell"/>
</dbReference>
<dbReference type="Gene3D" id="2.70.70.10">
    <property type="entry name" value="Glucose Permease (Domain IIA)"/>
    <property type="match status" value="1"/>
</dbReference>
<dbReference type="GO" id="GO:0009401">
    <property type="term" value="P:phosphoenolpyruvate-dependent sugar phosphotransferase system"/>
    <property type="evidence" value="ECO:0007669"/>
    <property type="project" value="UniProtKB-KW"/>
</dbReference>
<accession>A0A9J6ZAX6</accession>
<keyword evidence="4" id="KW-0762">Sugar transport</keyword>